<proteinExistence type="predicted"/>
<feature type="domain" description="RNA polymerase alpha subunit C-terminal" evidence="1">
    <location>
        <begin position="44"/>
        <end position="90"/>
    </location>
</feature>
<dbReference type="STRING" id="1492738.FEM21_08600"/>
<reference evidence="2 3" key="1">
    <citation type="submission" date="2014-05" db="EMBL/GenBank/DDBJ databases">
        <title>Genome Sequence of Flavobacterium sp. EM1321.</title>
        <authorList>
            <person name="Shin S.-K."/>
            <person name="Yi H."/>
        </authorList>
    </citation>
    <scope>NUCLEOTIDE SEQUENCE [LARGE SCALE GENOMIC DNA]</scope>
    <source>
        <strain evidence="2 3">EM1321</strain>
    </source>
</reference>
<dbReference type="SUPFAM" id="SSF47789">
    <property type="entry name" value="C-terminal domain of RNA polymerase alpha subunit"/>
    <property type="match status" value="1"/>
</dbReference>
<evidence type="ECO:0000313" key="2">
    <source>
        <dbReference type="EMBL" id="KDN55961.1"/>
    </source>
</evidence>
<organism evidence="2 3">
    <name type="scientific">Flavobacterium seoulense</name>
    <dbReference type="NCBI Taxonomy" id="1492738"/>
    <lineage>
        <taxon>Bacteria</taxon>
        <taxon>Pseudomonadati</taxon>
        <taxon>Bacteroidota</taxon>
        <taxon>Flavobacteriia</taxon>
        <taxon>Flavobacteriales</taxon>
        <taxon>Flavobacteriaceae</taxon>
        <taxon>Flavobacterium</taxon>
    </lineage>
</organism>
<protein>
    <recommendedName>
        <fullName evidence="1">RNA polymerase alpha subunit C-terminal domain-containing protein</fullName>
    </recommendedName>
</protein>
<dbReference type="Pfam" id="PF03118">
    <property type="entry name" value="RNA_pol_A_CTD"/>
    <property type="match status" value="1"/>
</dbReference>
<comment type="caution">
    <text evidence="2">The sequence shown here is derived from an EMBL/GenBank/DDBJ whole genome shotgun (WGS) entry which is preliminary data.</text>
</comment>
<dbReference type="NCBIfam" id="NF005841">
    <property type="entry name" value="PRK07758.1"/>
    <property type="match status" value="1"/>
</dbReference>
<dbReference type="OrthoDB" id="7950977at2"/>
<dbReference type="GO" id="GO:0003677">
    <property type="term" value="F:DNA binding"/>
    <property type="evidence" value="ECO:0007669"/>
    <property type="project" value="InterPro"/>
</dbReference>
<dbReference type="GO" id="GO:0003899">
    <property type="term" value="F:DNA-directed RNA polymerase activity"/>
    <property type="evidence" value="ECO:0007669"/>
    <property type="project" value="InterPro"/>
</dbReference>
<dbReference type="RefSeq" id="WP_035658221.1">
    <property type="nucleotide sequence ID" value="NZ_JNCA01000007.1"/>
</dbReference>
<dbReference type="Proteomes" id="UP000027064">
    <property type="component" value="Unassembled WGS sequence"/>
</dbReference>
<dbReference type="eggNOG" id="COG0202">
    <property type="taxonomic scope" value="Bacteria"/>
</dbReference>
<sequence>MKQSPKQTLRSCEKGHQYFKSSDCPVCPICESERKPQQGFLSLLSAPARRALENKGILTLEELSKFSIKEILNLHGFGKSSIPKLLSALEKENLAFKKDNE</sequence>
<accession>A0A066WQ62</accession>
<dbReference type="GO" id="GO:0006351">
    <property type="term" value="P:DNA-templated transcription"/>
    <property type="evidence" value="ECO:0007669"/>
    <property type="project" value="InterPro"/>
</dbReference>
<dbReference type="AlphaFoldDB" id="A0A066WQ62"/>
<name>A0A066WQ62_9FLAO</name>
<dbReference type="InterPro" id="IPR011260">
    <property type="entry name" value="RNAP_asu_C"/>
</dbReference>
<dbReference type="PATRIC" id="fig|1492738.3.peg.853"/>
<evidence type="ECO:0000313" key="3">
    <source>
        <dbReference type="Proteomes" id="UP000027064"/>
    </source>
</evidence>
<evidence type="ECO:0000259" key="1">
    <source>
        <dbReference type="Pfam" id="PF03118"/>
    </source>
</evidence>
<gene>
    <name evidence="2" type="ORF">FEM21_08600</name>
</gene>
<dbReference type="EMBL" id="JNCA01000007">
    <property type="protein sequence ID" value="KDN55961.1"/>
    <property type="molecule type" value="Genomic_DNA"/>
</dbReference>
<keyword evidence="3" id="KW-1185">Reference proteome</keyword>
<dbReference type="Gene3D" id="1.10.150.20">
    <property type="entry name" value="5' to 3' exonuclease, C-terminal subdomain"/>
    <property type="match status" value="1"/>
</dbReference>